<comment type="caution">
    <text evidence="2">The sequence shown here is derived from an EMBL/GenBank/DDBJ whole genome shotgun (WGS) entry which is preliminary data.</text>
</comment>
<sequence length="143" mass="14549">MACTLPADWVGATVQPSGMTVRIPAGPVTSLPGGAELLVVVVVVVVEVRRLLDALVVVAAELDVAVASWVVPPSPLSRTSSSAVPTAPSTTRLATPASSARRAELGWPPGGGITVPSSTARAEVSTEGSIERPARVTPFGRFT</sequence>
<evidence type="ECO:0000313" key="2">
    <source>
        <dbReference type="EMBL" id="GAA3821106.1"/>
    </source>
</evidence>
<dbReference type="EMBL" id="BAABCM010000006">
    <property type="protein sequence ID" value="GAA3821106.1"/>
    <property type="molecule type" value="Genomic_DNA"/>
</dbReference>
<reference evidence="3" key="1">
    <citation type="journal article" date="2019" name="Int. J. Syst. Evol. Microbiol.">
        <title>The Global Catalogue of Microorganisms (GCM) 10K type strain sequencing project: providing services to taxonomists for standard genome sequencing and annotation.</title>
        <authorList>
            <consortium name="The Broad Institute Genomics Platform"/>
            <consortium name="The Broad Institute Genome Sequencing Center for Infectious Disease"/>
            <person name="Wu L."/>
            <person name="Ma J."/>
        </authorList>
    </citation>
    <scope>NUCLEOTIDE SEQUENCE [LARGE SCALE GENOMIC DNA]</scope>
    <source>
        <strain evidence="3">JCM 17017</strain>
    </source>
</reference>
<keyword evidence="3" id="KW-1185">Reference proteome</keyword>
<feature type="region of interest" description="Disordered" evidence="1">
    <location>
        <begin position="75"/>
        <end position="129"/>
    </location>
</feature>
<accession>A0ABP7IL79</accession>
<organism evidence="2 3">
    <name type="scientific">Amycolatopsis tucumanensis</name>
    <dbReference type="NCBI Taxonomy" id="401106"/>
    <lineage>
        <taxon>Bacteria</taxon>
        <taxon>Bacillati</taxon>
        <taxon>Actinomycetota</taxon>
        <taxon>Actinomycetes</taxon>
        <taxon>Pseudonocardiales</taxon>
        <taxon>Pseudonocardiaceae</taxon>
        <taxon>Amycolatopsis</taxon>
    </lineage>
</organism>
<feature type="compositionally biased region" description="Low complexity" evidence="1">
    <location>
        <begin position="75"/>
        <end position="92"/>
    </location>
</feature>
<dbReference type="Proteomes" id="UP001501624">
    <property type="component" value="Unassembled WGS sequence"/>
</dbReference>
<gene>
    <name evidence="2" type="ORF">GCM10022380_45110</name>
</gene>
<protein>
    <submittedName>
        <fullName evidence="2">Uncharacterized protein</fullName>
    </submittedName>
</protein>
<evidence type="ECO:0000256" key="1">
    <source>
        <dbReference type="SAM" id="MobiDB-lite"/>
    </source>
</evidence>
<evidence type="ECO:0000313" key="3">
    <source>
        <dbReference type="Proteomes" id="UP001501624"/>
    </source>
</evidence>
<name>A0ABP7IL79_9PSEU</name>
<proteinExistence type="predicted"/>